<evidence type="ECO:0008006" key="6">
    <source>
        <dbReference type="Google" id="ProtNLM"/>
    </source>
</evidence>
<feature type="transmembrane region" description="Helical" evidence="3">
    <location>
        <begin position="295"/>
        <end position="315"/>
    </location>
</feature>
<evidence type="ECO:0000256" key="2">
    <source>
        <dbReference type="SAM" id="MobiDB-lite"/>
    </source>
</evidence>
<evidence type="ECO:0000256" key="3">
    <source>
        <dbReference type="SAM" id="Phobius"/>
    </source>
</evidence>
<dbReference type="SUPFAM" id="SSF52058">
    <property type="entry name" value="L domain-like"/>
    <property type="match status" value="1"/>
</dbReference>
<dbReference type="EMBL" id="JBBXJM010000002">
    <property type="protein sequence ID" value="KAL1410832.1"/>
    <property type="molecule type" value="Genomic_DNA"/>
</dbReference>
<evidence type="ECO:0000256" key="1">
    <source>
        <dbReference type="ARBA" id="ARBA00004196"/>
    </source>
</evidence>
<evidence type="ECO:0000313" key="4">
    <source>
        <dbReference type="EMBL" id="KAL1410832.1"/>
    </source>
</evidence>
<feature type="region of interest" description="Disordered" evidence="2">
    <location>
        <begin position="21"/>
        <end position="137"/>
    </location>
</feature>
<keyword evidence="3" id="KW-0812">Transmembrane</keyword>
<name>A0ABR3Q862_9TREE</name>
<dbReference type="GeneID" id="95982818"/>
<comment type="subcellular location">
    <subcellularLocation>
        <location evidence="1">Cell envelope</location>
    </subcellularLocation>
</comment>
<dbReference type="PANTHER" id="PTHR48059">
    <property type="entry name" value="POLYGALACTURONASE INHIBITOR 1"/>
    <property type="match status" value="1"/>
</dbReference>
<dbReference type="RefSeq" id="XP_069210776.1">
    <property type="nucleotide sequence ID" value="XM_069350390.1"/>
</dbReference>
<comment type="caution">
    <text evidence="4">The sequence shown here is derived from an EMBL/GenBank/DDBJ whole genome shotgun (WGS) entry which is preliminary data.</text>
</comment>
<keyword evidence="5" id="KW-1185">Reference proteome</keyword>
<protein>
    <recommendedName>
        <fullName evidence="6">Leucine-rich repeat-containing N-terminal plant-type domain-containing protein</fullName>
    </recommendedName>
</protein>
<dbReference type="InterPro" id="IPR032675">
    <property type="entry name" value="LRR_dom_sf"/>
</dbReference>
<gene>
    <name evidence="4" type="ORF">Q8F55_001775</name>
</gene>
<dbReference type="Proteomes" id="UP001565368">
    <property type="component" value="Unassembled WGS sequence"/>
</dbReference>
<feature type="compositionally biased region" description="Basic and acidic residues" evidence="2">
    <location>
        <begin position="117"/>
        <end position="130"/>
    </location>
</feature>
<dbReference type="InterPro" id="IPR051848">
    <property type="entry name" value="PGIP"/>
</dbReference>
<feature type="region of interest" description="Disordered" evidence="2">
    <location>
        <begin position="321"/>
        <end position="356"/>
    </location>
</feature>
<keyword evidence="3" id="KW-1133">Transmembrane helix</keyword>
<proteinExistence type="predicted"/>
<sequence>MPDPARFKTRFSHLSFLHGFPANARAPDADEPPTPTTMRSVSGGTARPAKVARHESHRAEVLPPRHPFARDSNYPIDIDEWARSPGPTSPPRRKPSGPRRPPPPPLNLELSRAPPVRADRGPLQLEREELASPPLEVARRVPLAPAADDDAVHVKAEHAYPAAAHAPDTPPQPWSALEPARFRRAPSPANGPPRRPAPASPLELHDVVLTPALRPPTHVSAASREHNGALKALGAAVAGTRVSRALDRSVRFGPAHHRLSSDAGDGDLGWAETAAAGGGKRQPKPRHAKWRKYRCALVVLALIVLGTGILAAVLATQRSTSPDAAPAKGGAGAATPSSSPAGSATRPTSAPTPSATDPAAAAACLAQFGKLTAAAYPCAACAPALSALPNDFLSPTPAANSTGAALQLCALRDVLDAIAPGANNTLKAAGWGGSAPLCSWDRLKCDARGRVTELWLYTTDPVAALPASLGNLVALTSLKVFGNASLPAGPFPSSVFALPNLTDIRIQNTAVVGSLTGPAPAVQSLRLIANPGLGNAVPDLSKFTSLKTLVINYQNLSRPFNASIFPPSLNFLDLSYNAFSGTMPDLSRITSLANIYFQANDLTGFPPAFPAGLATINLTNNTHLSGTRPKALCGAQLASCDLRNTAFGSALAAANVSCGTCLLKVD</sequence>
<organism evidence="4 5">
    <name type="scientific">Vanrija albida</name>
    <dbReference type="NCBI Taxonomy" id="181172"/>
    <lineage>
        <taxon>Eukaryota</taxon>
        <taxon>Fungi</taxon>
        <taxon>Dikarya</taxon>
        <taxon>Basidiomycota</taxon>
        <taxon>Agaricomycotina</taxon>
        <taxon>Tremellomycetes</taxon>
        <taxon>Trichosporonales</taxon>
        <taxon>Trichosporonaceae</taxon>
        <taxon>Vanrija</taxon>
    </lineage>
</organism>
<accession>A0ABR3Q862</accession>
<dbReference type="PANTHER" id="PTHR48059:SF35">
    <property type="entry name" value="LEUCINE-RICH REPEAT-CONTAINING N-TERMINAL PLANT-TYPE DOMAIN-CONTAINING PROTEIN"/>
    <property type="match status" value="1"/>
</dbReference>
<reference evidence="4 5" key="1">
    <citation type="submission" date="2023-08" db="EMBL/GenBank/DDBJ databases">
        <title>Annotated Genome Sequence of Vanrija albida AlHP1.</title>
        <authorList>
            <person name="Herzog R."/>
        </authorList>
    </citation>
    <scope>NUCLEOTIDE SEQUENCE [LARGE SCALE GENOMIC DNA]</scope>
    <source>
        <strain evidence="4 5">AlHP1</strain>
    </source>
</reference>
<dbReference type="Gene3D" id="3.80.10.10">
    <property type="entry name" value="Ribonuclease Inhibitor"/>
    <property type="match status" value="1"/>
</dbReference>
<evidence type="ECO:0000313" key="5">
    <source>
        <dbReference type="Proteomes" id="UP001565368"/>
    </source>
</evidence>
<keyword evidence="3" id="KW-0472">Membrane</keyword>